<dbReference type="Pfam" id="PF03998">
    <property type="entry name" value="Utp11"/>
    <property type="match status" value="1"/>
</dbReference>
<reference evidence="8" key="1">
    <citation type="submission" date="2020-06" db="EMBL/GenBank/DDBJ databases">
        <title>Genomes of multiple members of Pneumocystis genus reveal paths to human pathogen Pneumocystis jirovecii.</title>
        <authorList>
            <person name="Cisse O.H."/>
            <person name="Ma L."/>
            <person name="Dekker J."/>
            <person name="Khil P."/>
            <person name="Jo J."/>
            <person name="Brenchley J."/>
            <person name="Blair R."/>
            <person name="Pahar B."/>
            <person name="Chabe M."/>
            <person name="Van Rompay K.A."/>
            <person name="Keesler R."/>
            <person name="Sukura A."/>
            <person name="Hirsch V."/>
            <person name="Kutty G."/>
            <person name="Liu Y."/>
            <person name="Peng L."/>
            <person name="Chen J."/>
            <person name="Song J."/>
            <person name="Weissenbacher-Lang C."/>
            <person name="Xu J."/>
            <person name="Upham N.S."/>
            <person name="Stajich J.E."/>
            <person name="Cuomo C.A."/>
            <person name="Cushion M.T."/>
            <person name="Kovacs J.A."/>
        </authorList>
    </citation>
    <scope>NUCLEOTIDE SEQUENCE</scope>
    <source>
        <strain evidence="8">2A</strain>
    </source>
</reference>
<evidence type="ECO:0000256" key="4">
    <source>
        <dbReference type="ARBA" id="ARBA00022552"/>
    </source>
</evidence>
<evidence type="ECO:0000256" key="1">
    <source>
        <dbReference type="ARBA" id="ARBA00004099"/>
    </source>
</evidence>
<sequence>MGTLKHSLQRRNHKERSQPVERQKWGLLEKPKDYRLRARDYQSKQKRLKRLREKAAEKNPDEFYFGMMKEKTRDGIVIVDRGNPVLTEETVRLLKTQDAGYIKMMLDIENKKVKKLEQYVYTNNQETTNCNAKHYCFIDEANLESQEKKNQKQKKINYTSQVQEKSSEESLVHGDSVETCSNLVNKDQALQMSKVTLSVDPKLIRELMSRKNRIEKLSFLTKQINLQRNLQTKGERKKIGTTSDGISIYKWKPERKR</sequence>
<evidence type="ECO:0000256" key="7">
    <source>
        <dbReference type="SAM" id="MobiDB-lite"/>
    </source>
</evidence>
<evidence type="ECO:0000313" key="9">
    <source>
        <dbReference type="Proteomes" id="UP000663699"/>
    </source>
</evidence>
<dbReference type="GO" id="GO:0006364">
    <property type="term" value="P:rRNA processing"/>
    <property type="evidence" value="ECO:0007669"/>
    <property type="project" value="UniProtKB-UniRule"/>
</dbReference>
<dbReference type="OrthoDB" id="29058at2759"/>
<proteinExistence type="inferred from homology"/>
<feature type="region of interest" description="Disordered" evidence="7">
    <location>
        <begin position="1"/>
        <end position="24"/>
    </location>
</feature>
<dbReference type="PIRSF" id="PIRSF015952">
    <property type="entry name" value="U3snoRNP11"/>
    <property type="match status" value="1"/>
</dbReference>
<comment type="subunit">
    <text evidence="6">Component of the ribosomal small subunit (SSU) processome.</text>
</comment>
<feature type="compositionally biased region" description="Basic and acidic residues" evidence="7">
    <location>
        <begin position="15"/>
        <end position="24"/>
    </location>
</feature>
<comment type="function">
    <text evidence="1 6">Involved in nucleolar processing of pre-18S ribosomal RNA.</text>
</comment>
<dbReference type="Proteomes" id="UP000663699">
    <property type="component" value="Chromosome 5"/>
</dbReference>
<dbReference type="GO" id="GO:0032040">
    <property type="term" value="C:small-subunit processome"/>
    <property type="evidence" value="ECO:0007669"/>
    <property type="project" value="UniProtKB-UniRule"/>
</dbReference>
<comment type="subcellular location">
    <subcellularLocation>
        <location evidence="2 6">Nucleus</location>
        <location evidence="2 6">Nucleolus</location>
    </subcellularLocation>
</comment>
<evidence type="ECO:0000256" key="3">
    <source>
        <dbReference type="ARBA" id="ARBA00008105"/>
    </source>
</evidence>
<evidence type="ECO:0000256" key="6">
    <source>
        <dbReference type="PIRNR" id="PIRNR015952"/>
    </source>
</evidence>
<accession>A0A899FXB9</accession>
<evidence type="ECO:0000256" key="5">
    <source>
        <dbReference type="ARBA" id="ARBA00023242"/>
    </source>
</evidence>
<comment type="similarity">
    <text evidence="3 6">Belongs to the UTP11 family.</text>
</comment>
<gene>
    <name evidence="8" type="ORF">MERGE_002401</name>
</gene>
<dbReference type="EMBL" id="CP054536">
    <property type="protein sequence ID" value="QSL65096.1"/>
    <property type="molecule type" value="Genomic_DNA"/>
</dbReference>
<name>A0A899FXB9_9ASCO</name>
<organism evidence="8 9">
    <name type="scientific">Pneumocystis wakefieldiae</name>
    <dbReference type="NCBI Taxonomy" id="38082"/>
    <lineage>
        <taxon>Eukaryota</taxon>
        <taxon>Fungi</taxon>
        <taxon>Dikarya</taxon>
        <taxon>Ascomycota</taxon>
        <taxon>Taphrinomycotina</taxon>
        <taxon>Pneumocystomycetes</taxon>
        <taxon>Pneumocystaceae</taxon>
        <taxon>Pneumocystis</taxon>
    </lineage>
</organism>
<dbReference type="AlphaFoldDB" id="A0A899FXB9"/>
<keyword evidence="4 6" id="KW-0698">rRNA processing</keyword>
<dbReference type="PANTHER" id="PTHR12838">
    <property type="entry name" value="U3 SMALL NUCLEOLAR RNA-ASSOCIATED PROTEIN 11"/>
    <property type="match status" value="1"/>
</dbReference>
<evidence type="ECO:0000256" key="2">
    <source>
        <dbReference type="ARBA" id="ARBA00004604"/>
    </source>
</evidence>
<protein>
    <recommendedName>
        <fullName evidence="6">U3 small nucleolar RNA-associated protein 11</fullName>
        <shortName evidence="6">U3 snoRNA-associated protein 11</shortName>
    </recommendedName>
</protein>
<evidence type="ECO:0000313" key="8">
    <source>
        <dbReference type="EMBL" id="QSL65096.1"/>
    </source>
</evidence>
<keyword evidence="5 6" id="KW-0539">Nucleus</keyword>
<dbReference type="PANTHER" id="PTHR12838:SF0">
    <property type="entry name" value="U3 SMALL NUCLEOLAR RNA-ASSOCIATED PROTEIN 11-RELATED"/>
    <property type="match status" value="1"/>
</dbReference>
<keyword evidence="9" id="KW-1185">Reference proteome</keyword>
<dbReference type="InterPro" id="IPR007144">
    <property type="entry name" value="SSU_processome_Utp11"/>
</dbReference>